<organism evidence="1 2">
    <name type="scientific">Rhabditophanes sp. KR3021</name>
    <dbReference type="NCBI Taxonomy" id="114890"/>
    <lineage>
        <taxon>Eukaryota</taxon>
        <taxon>Metazoa</taxon>
        <taxon>Ecdysozoa</taxon>
        <taxon>Nematoda</taxon>
        <taxon>Chromadorea</taxon>
        <taxon>Rhabditida</taxon>
        <taxon>Tylenchina</taxon>
        <taxon>Panagrolaimomorpha</taxon>
        <taxon>Strongyloidoidea</taxon>
        <taxon>Alloionematidae</taxon>
        <taxon>Rhabditophanes</taxon>
    </lineage>
</organism>
<sequence>MEVDGVGEDHGGVVVLVDGVIRVGVDMDIQVWVGVDMDIQVWVGVGWVILALAMEDLVWVLVLILV</sequence>
<reference evidence="2" key="1">
    <citation type="submission" date="2016-11" db="UniProtKB">
        <authorList>
            <consortium name="WormBaseParasite"/>
        </authorList>
    </citation>
    <scope>IDENTIFICATION</scope>
    <source>
        <strain evidence="2">KR3021</strain>
    </source>
</reference>
<evidence type="ECO:0000313" key="2">
    <source>
        <dbReference type="WBParaSite" id="RSKR_0000925300.1"/>
    </source>
</evidence>
<protein>
    <submittedName>
        <fullName evidence="2">Transmembrane protein</fullName>
    </submittedName>
</protein>
<name>A0AC35U9J4_9BILA</name>
<proteinExistence type="predicted"/>
<dbReference type="Proteomes" id="UP000095286">
    <property type="component" value="Unplaced"/>
</dbReference>
<accession>A0AC35U9J4</accession>
<dbReference type="WBParaSite" id="RSKR_0000925300.1">
    <property type="protein sequence ID" value="RSKR_0000925300.1"/>
    <property type="gene ID" value="RSKR_0000925300"/>
</dbReference>
<evidence type="ECO:0000313" key="1">
    <source>
        <dbReference type="Proteomes" id="UP000095286"/>
    </source>
</evidence>